<keyword evidence="1" id="KW-0238">DNA-binding</keyword>
<dbReference type="CDD" id="cd00093">
    <property type="entry name" value="HTH_XRE"/>
    <property type="match status" value="1"/>
</dbReference>
<sequence length="71" mass="8356">MRIKRIRDLREDHDYTQTAVGKGIGISQRLYSYYERGERTVPPEILIALADFYETSVDYILGRTDNPKMMK</sequence>
<reference evidence="3" key="1">
    <citation type="journal article" date="2021" name="PeerJ">
        <title>Extensive microbial diversity within the chicken gut microbiome revealed by metagenomics and culture.</title>
        <authorList>
            <person name="Gilroy R."/>
            <person name="Ravi A."/>
            <person name="Getino M."/>
            <person name="Pursley I."/>
            <person name="Horton D.L."/>
            <person name="Alikhan N.F."/>
            <person name="Baker D."/>
            <person name="Gharbi K."/>
            <person name="Hall N."/>
            <person name="Watson M."/>
            <person name="Adriaenssens E.M."/>
            <person name="Foster-Nyarko E."/>
            <person name="Jarju S."/>
            <person name="Secka A."/>
            <person name="Antonio M."/>
            <person name="Oren A."/>
            <person name="Chaudhuri R.R."/>
            <person name="La Ragione R."/>
            <person name="Hildebrand F."/>
            <person name="Pallen M.J."/>
        </authorList>
    </citation>
    <scope>NUCLEOTIDE SEQUENCE</scope>
    <source>
        <strain evidence="3">421</strain>
    </source>
</reference>
<gene>
    <name evidence="3" type="ORF">IAA48_08280</name>
</gene>
<dbReference type="InterPro" id="IPR010982">
    <property type="entry name" value="Lambda_DNA-bd_dom_sf"/>
</dbReference>
<proteinExistence type="predicted"/>
<dbReference type="AlphaFoldDB" id="A0A9D1UG08"/>
<dbReference type="EMBL" id="DXGE01000034">
    <property type="protein sequence ID" value="HIW86474.1"/>
    <property type="molecule type" value="Genomic_DNA"/>
</dbReference>
<organism evidence="3 4">
    <name type="scientific">Candidatus Eubacterium faecipullorum</name>
    <dbReference type="NCBI Taxonomy" id="2838571"/>
    <lineage>
        <taxon>Bacteria</taxon>
        <taxon>Bacillati</taxon>
        <taxon>Bacillota</taxon>
        <taxon>Clostridia</taxon>
        <taxon>Eubacteriales</taxon>
        <taxon>Eubacteriaceae</taxon>
        <taxon>Eubacterium</taxon>
    </lineage>
</organism>
<dbReference type="Gene3D" id="1.10.260.40">
    <property type="entry name" value="lambda repressor-like DNA-binding domains"/>
    <property type="match status" value="1"/>
</dbReference>
<name>A0A9D1UG08_9FIRM</name>
<dbReference type="GO" id="GO:0003677">
    <property type="term" value="F:DNA binding"/>
    <property type="evidence" value="ECO:0007669"/>
    <property type="project" value="UniProtKB-KW"/>
</dbReference>
<feature type="domain" description="HTH cro/C1-type" evidence="2">
    <location>
        <begin position="6"/>
        <end position="60"/>
    </location>
</feature>
<protein>
    <submittedName>
        <fullName evidence="3">Helix-turn-helix domain-containing protein</fullName>
    </submittedName>
</protein>
<dbReference type="Pfam" id="PF01381">
    <property type="entry name" value="HTH_3"/>
    <property type="match status" value="1"/>
</dbReference>
<dbReference type="SUPFAM" id="SSF47413">
    <property type="entry name" value="lambda repressor-like DNA-binding domains"/>
    <property type="match status" value="1"/>
</dbReference>
<accession>A0A9D1UG08</accession>
<dbReference type="PANTHER" id="PTHR46558:SF11">
    <property type="entry name" value="HTH-TYPE TRANSCRIPTIONAL REGULATOR XRE"/>
    <property type="match status" value="1"/>
</dbReference>
<dbReference type="SMART" id="SM00530">
    <property type="entry name" value="HTH_XRE"/>
    <property type="match status" value="1"/>
</dbReference>
<dbReference type="PROSITE" id="PS50943">
    <property type="entry name" value="HTH_CROC1"/>
    <property type="match status" value="1"/>
</dbReference>
<comment type="caution">
    <text evidence="3">The sequence shown here is derived from an EMBL/GenBank/DDBJ whole genome shotgun (WGS) entry which is preliminary data.</text>
</comment>
<dbReference type="PANTHER" id="PTHR46558">
    <property type="entry name" value="TRACRIPTIONAL REGULATORY PROTEIN-RELATED-RELATED"/>
    <property type="match status" value="1"/>
</dbReference>
<dbReference type="InterPro" id="IPR001387">
    <property type="entry name" value="Cro/C1-type_HTH"/>
</dbReference>
<evidence type="ECO:0000313" key="4">
    <source>
        <dbReference type="Proteomes" id="UP000824205"/>
    </source>
</evidence>
<evidence type="ECO:0000313" key="3">
    <source>
        <dbReference type="EMBL" id="HIW86474.1"/>
    </source>
</evidence>
<dbReference type="Proteomes" id="UP000824205">
    <property type="component" value="Unassembled WGS sequence"/>
</dbReference>
<evidence type="ECO:0000259" key="2">
    <source>
        <dbReference type="PROSITE" id="PS50943"/>
    </source>
</evidence>
<reference evidence="3" key="2">
    <citation type="submission" date="2021-04" db="EMBL/GenBank/DDBJ databases">
        <authorList>
            <person name="Gilroy R."/>
        </authorList>
    </citation>
    <scope>NUCLEOTIDE SEQUENCE</scope>
    <source>
        <strain evidence="3">421</strain>
    </source>
</reference>
<evidence type="ECO:0000256" key="1">
    <source>
        <dbReference type="ARBA" id="ARBA00023125"/>
    </source>
</evidence>